<keyword evidence="4 6" id="KW-0663">Pyridoxal phosphate</keyword>
<evidence type="ECO:0000256" key="1">
    <source>
        <dbReference type="ARBA" id="ARBA00001933"/>
    </source>
</evidence>
<dbReference type="GO" id="GO:0030170">
    <property type="term" value="F:pyridoxal phosphate binding"/>
    <property type="evidence" value="ECO:0007669"/>
    <property type="project" value="InterPro"/>
</dbReference>
<feature type="domain" description="Polymerase nucleotidyl transferase" evidence="7">
    <location>
        <begin position="21"/>
        <end position="86"/>
    </location>
</feature>
<name>W9JHQ3_FUSOX</name>
<protein>
    <recommendedName>
        <fullName evidence="7">Polymerase nucleotidyl transferase domain-containing protein</fullName>
    </recommendedName>
</protein>
<keyword evidence="3" id="KW-0210">Decarboxylase</keyword>
<comment type="similarity">
    <text evidence="2">Belongs to the group II decarboxylase family.</text>
</comment>
<dbReference type="InterPro" id="IPR043519">
    <property type="entry name" value="NT_sf"/>
</dbReference>
<reference evidence="8" key="2">
    <citation type="submission" date="2012-06" db="EMBL/GenBank/DDBJ databases">
        <title>Annotation of the Genome Sequence of Fusarium oxysporum Fo47.</title>
        <authorList>
            <consortium name="The Broad Institute Genomics Platform"/>
            <person name="Ma L.-J."/>
            <person name="Corby-Kistler H."/>
            <person name="Broz K."/>
            <person name="Gale L.R."/>
            <person name="Jonkers W."/>
            <person name="O'Donnell K."/>
            <person name="Ploetz R."/>
            <person name="Steinberg C."/>
            <person name="Schwartz D.C."/>
            <person name="VanEtten H."/>
            <person name="Zhou S."/>
            <person name="Young S.K."/>
            <person name="Zeng Q."/>
            <person name="Gargeya S."/>
            <person name="Fitzgerald M."/>
            <person name="Abouelleil A."/>
            <person name="Alvarado L."/>
            <person name="Chapman S.B."/>
            <person name="Gainer-Dewar J."/>
            <person name="Goldberg J."/>
            <person name="Griggs A."/>
            <person name="Gujja S."/>
            <person name="Hansen M."/>
            <person name="Howarth C."/>
            <person name="Imamovic A."/>
            <person name="Ireland A."/>
            <person name="Larimer J."/>
            <person name="McCowan C."/>
            <person name="Murphy C."/>
            <person name="Pearson M."/>
            <person name="Poon T.W."/>
            <person name="Priest M."/>
            <person name="Roberts A."/>
            <person name="Saif S."/>
            <person name="Shea T."/>
            <person name="Sykes S."/>
            <person name="Wortman J."/>
            <person name="Nusbaum C."/>
            <person name="Birren B."/>
        </authorList>
    </citation>
    <scope>NUCLEOTIDE SEQUENCE</scope>
    <source>
        <strain evidence="8">Fo47</strain>
    </source>
</reference>
<dbReference type="VEuPathDB" id="FungiDB:FOZG_17406"/>
<sequence>MMGKLALFKDALSTFCSTEFISDEKYFVVIYGSYAYGVATPKSDVDIMFVADCVDDGRMQRCIDLVKELHVQHGLPLDTELKYEHKVLIPTSFMKEAISGAGFMDADGAFHIPVIQKTHQCLESVALRQRFLLGLMAHKHVFITGDEVWYTATRQAAQCNLVTAVAAARGVKSVTPAILKNLLLRNGDDIGDFYLGFKDTPTHHAYLDALCPQICARLAASNNSTDLPRDDVVNLYIAETNIDVAAPDLDELIQREFVTQENTNEVLEKLTDVLRAGLNFKACDRVIEHLPQDTLKDKIFQPIPLVGQNFEDTMREFKDNVMRYSTNFGSKNFMAFPDCGNSVAALAGAMMVNFMNQNLINSKHCAPTASMVEINVIQWLRELVGYEVEHEIKDIFDAGGIIVTGGVLANTTAMLMAREHAFPGTKDKGISFDPASVRVILPKYVDHYSIRSSLGWLGLGEQNVIYVNTRNFRIDLEHLERILEEGKDKYRFMAIVAYAGDSRSMTIDNFAAISKIAQQNGIWFHIDACHGLQYAFSDTLKPKLGDIHKGDSITVDPHKILFLPYNLSAVLVKEPGSLRQVSGTSDLIMKEEYAFGQVTPFIGSKAFWSLKLWFMWKTLGRQNIGRLIERRHNLAVYLSERLGERQDFIVLNREVNINSVMFMYKPPHAQPQHAALDEYVRRLNNLNKEIQDKMFCEGDFYVHTFSIPDLGNAAGTGQRMLQPLRYMCGNPLTKEQDVEELIGRVCKLGRSIEETHFPLKPKP</sequence>
<dbReference type="Gene3D" id="3.40.640.10">
    <property type="entry name" value="Type I PLP-dependent aspartate aminotransferase-like (Major domain)"/>
    <property type="match status" value="1"/>
</dbReference>
<dbReference type="SUPFAM" id="SSF53383">
    <property type="entry name" value="PLP-dependent transferases"/>
    <property type="match status" value="1"/>
</dbReference>
<dbReference type="GO" id="GO:0016831">
    <property type="term" value="F:carboxy-lyase activity"/>
    <property type="evidence" value="ECO:0007669"/>
    <property type="project" value="UniProtKB-KW"/>
</dbReference>
<dbReference type="Pfam" id="PF00282">
    <property type="entry name" value="Pyridoxal_deC"/>
    <property type="match status" value="1"/>
</dbReference>
<feature type="modified residue" description="N6-(pyridoxal phosphate)lysine" evidence="6">
    <location>
        <position position="559"/>
    </location>
</feature>
<dbReference type="InterPro" id="IPR015421">
    <property type="entry name" value="PyrdxlP-dep_Trfase_major"/>
</dbReference>
<dbReference type="GO" id="GO:0005737">
    <property type="term" value="C:cytoplasm"/>
    <property type="evidence" value="ECO:0007669"/>
    <property type="project" value="TreeGrafter"/>
</dbReference>
<comment type="cofactor">
    <cofactor evidence="1 6">
        <name>pyridoxal 5'-phosphate</name>
        <dbReference type="ChEBI" id="CHEBI:597326"/>
    </cofactor>
</comment>
<evidence type="ECO:0000313" key="8">
    <source>
        <dbReference type="EMBL" id="EWZ28968.1"/>
    </source>
</evidence>
<organism evidence="8">
    <name type="scientific">Fusarium oxysporum Fo47</name>
    <dbReference type="NCBI Taxonomy" id="660027"/>
    <lineage>
        <taxon>Eukaryota</taxon>
        <taxon>Fungi</taxon>
        <taxon>Dikarya</taxon>
        <taxon>Ascomycota</taxon>
        <taxon>Pezizomycotina</taxon>
        <taxon>Sordariomycetes</taxon>
        <taxon>Hypocreomycetidae</taxon>
        <taxon>Hypocreales</taxon>
        <taxon>Nectriaceae</taxon>
        <taxon>Fusarium</taxon>
        <taxon>Fusarium oxysporum species complex</taxon>
    </lineage>
</organism>
<dbReference type="HOGENOM" id="CLU_365638_0_0_1"/>
<dbReference type="PANTHER" id="PTHR45677:SF8">
    <property type="entry name" value="CYSTEINE SULFINIC ACID DECARBOXYLASE"/>
    <property type="match status" value="1"/>
</dbReference>
<evidence type="ECO:0000256" key="5">
    <source>
        <dbReference type="ARBA" id="ARBA00023239"/>
    </source>
</evidence>
<evidence type="ECO:0000259" key="7">
    <source>
        <dbReference type="Pfam" id="PF01909"/>
    </source>
</evidence>
<evidence type="ECO:0000256" key="3">
    <source>
        <dbReference type="ARBA" id="ARBA00022793"/>
    </source>
</evidence>
<gene>
    <name evidence="8" type="ORF">FOZG_17406</name>
</gene>
<proteinExistence type="inferred from homology"/>
<dbReference type="InterPro" id="IPR002129">
    <property type="entry name" value="PyrdxlP-dep_de-COase"/>
</dbReference>
<dbReference type="Pfam" id="PF01909">
    <property type="entry name" value="NTP_transf_2"/>
    <property type="match status" value="1"/>
</dbReference>
<dbReference type="Proteomes" id="UP000030766">
    <property type="component" value="Unassembled WGS sequence"/>
</dbReference>
<evidence type="ECO:0000256" key="6">
    <source>
        <dbReference type="PIRSR" id="PIRSR602129-50"/>
    </source>
</evidence>
<dbReference type="EMBL" id="JH717917">
    <property type="protein sequence ID" value="EWZ28968.1"/>
    <property type="molecule type" value="Genomic_DNA"/>
</dbReference>
<dbReference type="CDD" id="cd05403">
    <property type="entry name" value="NT_KNTase_like"/>
    <property type="match status" value="1"/>
</dbReference>
<dbReference type="SUPFAM" id="SSF81301">
    <property type="entry name" value="Nucleotidyltransferase"/>
    <property type="match status" value="1"/>
</dbReference>
<evidence type="ECO:0000256" key="2">
    <source>
        <dbReference type="ARBA" id="ARBA00009533"/>
    </source>
</evidence>
<dbReference type="Gene3D" id="3.90.1150.170">
    <property type="match status" value="1"/>
</dbReference>
<evidence type="ECO:0000256" key="4">
    <source>
        <dbReference type="ARBA" id="ARBA00022898"/>
    </source>
</evidence>
<reference evidence="8" key="1">
    <citation type="submission" date="2011-06" db="EMBL/GenBank/DDBJ databases">
        <title>The Genome Sequence of Fusarium oxysporum Fo47.</title>
        <authorList>
            <consortium name="The Broad Institute Genome Sequencing Platform"/>
            <person name="Ma L.-J."/>
            <person name="Gale L.R."/>
            <person name="Schwartz D.C."/>
            <person name="Zhou S."/>
            <person name="Corby-Kistler H."/>
            <person name="Young S.K."/>
            <person name="Zeng Q."/>
            <person name="Gargeya S."/>
            <person name="Fitzgerald M."/>
            <person name="Haas B."/>
            <person name="Abouelleil A."/>
            <person name="Alvarado L."/>
            <person name="Arachchi H.M."/>
            <person name="Berlin A."/>
            <person name="Brown A."/>
            <person name="Chapman S.B."/>
            <person name="Chen Z."/>
            <person name="Dunbar C."/>
            <person name="Freedman E."/>
            <person name="Gearin G."/>
            <person name="Gellesch M."/>
            <person name="Goldberg J."/>
            <person name="Griggs A."/>
            <person name="Gujja S."/>
            <person name="Heiman D."/>
            <person name="Howarth C."/>
            <person name="Larson L."/>
            <person name="Lui A."/>
            <person name="MacDonald P.J.P."/>
            <person name="Mehta T."/>
            <person name="Montmayeur A."/>
            <person name="Murphy C."/>
            <person name="Neiman D."/>
            <person name="Pearson M."/>
            <person name="Priest M."/>
            <person name="Roberts A."/>
            <person name="Saif S."/>
            <person name="Shea T."/>
            <person name="Shenoy N."/>
            <person name="Sisk P."/>
            <person name="Stolte C."/>
            <person name="Sykes S."/>
            <person name="Wortman J."/>
            <person name="Nusbaum C."/>
            <person name="Birren B."/>
        </authorList>
    </citation>
    <scope>NUCLEOTIDE SEQUENCE [LARGE SCALE GENOMIC DNA]</scope>
    <source>
        <strain evidence="8">Fo47</strain>
    </source>
</reference>
<dbReference type="Gene3D" id="3.30.460.10">
    <property type="entry name" value="Beta Polymerase, domain 2"/>
    <property type="match status" value="1"/>
</dbReference>
<dbReference type="PANTHER" id="PTHR45677">
    <property type="entry name" value="GLUTAMATE DECARBOXYLASE-RELATED"/>
    <property type="match status" value="1"/>
</dbReference>
<dbReference type="GO" id="GO:0019752">
    <property type="term" value="P:carboxylic acid metabolic process"/>
    <property type="evidence" value="ECO:0007669"/>
    <property type="project" value="InterPro"/>
</dbReference>
<dbReference type="GO" id="GO:0016779">
    <property type="term" value="F:nucleotidyltransferase activity"/>
    <property type="evidence" value="ECO:0007669"/>
    <property type="project" value="InterPro"/>
</dbReference>
<accession>W9JHQ3</accession>
<dbReference type="InterPro" id="IPR015424">
    <property type="entry name" value="PyrdxlP-dep_Trfase"/>
</dbReference>
<dbReference type="AlphaFoldDB" id="W9JHQ3"/>
<dbReference type="InterPro" id="IPR002934">
    <property type="entry name" value="Polymerase_NTP_transf_dom"/>
</dbReference>
<keyword evidence="5" id="KW-0456">Lyase</keyword>